<keyword evidence="7" id="KW-0503">Monooxygenase</keyword>
<dbReference type="Proteomes" id="UP000027073">
    <property type="component" value="Unassembled WGS sequence"/>
</dbReference>
<keyword evidence="4" id="KW-0274">FAD</keyword>
<dbReference type="InParanoid" id="A0A067NJ13"/>
<reference evidence="10" key="1">
    <citation type="journal article" date="2014" name="Proc. Natl. Acad. Sci. U.S.A.">
        <title>Extensive sampling of basidiomycete genomes demonstrates inadequacy of the white-rot/brown-rot paradigm for wood decay fungi.</title>
        <authorList>
            <person name="Riley R."/>
            <person name="Salamov A.A."/>
            <person name="Brown D.W."/>
            <person name="Nagy L.G."/>
            <person name="Floudas D."/>
            <person name="Held B.W."/>
            <person name="Levasseur A."/>
            <person name="Lombard V."/>
            <person name="Morin E."/>
            <person name="Otillar R."/>
            <person name="Lindquist E.A."/>
            <person name="Sun H."/>
            <person name="LaButti K.M."/>
            <person name="Schmutz J."/>
            <person name="Jabbour D."/>
            <person name="Luo H."/>
            <person name="Baker S.E."/>
            <person name="Pisabarro A.G."/>
            <person name="Walton J.D."/>
            <person name="Blanchette R.A."/>
            <person name="Henrissat B."/>
            <person name="Martin F."/>
            <person name="Cullen D."/>
            <person name="Hibbett D.S."/>
            <person name="Grigoriev I.V."/>
        </authorList>
    </citation>
    <scope>NUCLEOTIDE SEQUENCE [LARGE SCALE GENOMIC DNA]</scope>
    <source>
        <strain evidence="10">PC15</strain>
    </source>
</reference>
<keyword evidence="3" id="KW-0285">Flavoprotein</keyword>
<dbReference type="Pfam" id="PF07992">
    <property type="entry name" value="Pyr_redox_2"/>
    <property type="match status" value="1"/>
</dbReference>
<gene>
    <name evidence="9" type="ORF">PLEOSDRAFT_1059012</name>
</gene>
<feature type="non-terminal residue" evidence="9">
    <location>
        <position position="1"/>
    </location>
</feature>
<comment type="similarity">
    <text evidence="2">Belongs to the FAD-binding monooxygenase family.</text>
</comment>
<dbReference type="EMBL" id="KL198012">
    <property type="protein sequence ID" value="KDQ23751.1"/>
    <property type="molecule type" value="Genomic_DNA"/>
</dbReference>
<proteinExistence type="inferred from homology"/>
<dbReference type="Gene3D" id="3.50.50.60">
    <property type="entry name" value="FAD/NAD(P)-binding domain"/>
    <property type="match status" value="2"/>
</dbReference>
<dbReference type="InterPro" id="IPR023753">
    <property type="entry name" value="FAD/NAD-binding_dom"/>
</dbReference>
<dbReference type="OrthoDB" id="66881at2759"/>
<evidence type="ECO:0000256" key="5">
    <source>
        <dbReference type="ARBA" id="ARBA00022857"/>
    </source>
</evidence>
<dbReference type="VEuPathDB" id="FungiDB:PLEOSDRAFT_1059012"/>
<keyword evidence="5" id="KW-0521">NADP</keyword>
<evidence type="ECO:0000256" key="3">
    <source>
        <dbReference type="ARBA" id="ARBA00022630"/>
    </source>
</evidence>
<evidence type="ECO:0000256" key="1">
    <source>
        <dbReference type="ARBA" id="ARBA00001974"/>
    </source>
</evidence>
<evidence type="ECO:0000313" key="10">
    <source>
        <dbReference type="Proteomes" id="UP000027073"/>
    </source>
</evidence>
<feature type="domain" description="FAD/NAD(P)-binding" evidence="8">
    <location>
        <begin position="9"/>
        <end position="228"/>
    </location>
</feature>
<dbReference type="HOGENOM" id="CLU_006937_8_0_1"/>
<comment type="cofactor">
    <cofactor evidence="1">
        <name>FAD</name>
        <dbReference type="ChEBI" id="CHEBI:57692"/>
    </cofactor>
</comment>
<evidence type="ECO:0000256" key="4">
    <source>
        <dbReference type="ARBA" id="ARBA00022827"/>
    </source>
</evidence>
<evidence type="ECO:0000256" key="2">
    <source>
        <dbReference type="ARBA" id="ARBA00010139"/>
    </source>
</evidence>
<evidence type="ECO:0000256" key="6">
    <source>
        <dbReference type="ARBA" id="ARBA00023002"/>
    </source>
</evidence>
<evidence type="ECO:0000259" key="8">
    <source>
        <dbReference type="Pfam" id="PF07992"/>
    </source>
</evidence>
<evidence type="ECO:0000313" key="9">
    <source>
        <dbReference type="EMBL" id="KDQ23751.1"/>
    </source>
</evidence>
<keyword evidence="6" id="KW-0560">Oxidoreductase</keyword>
<sequence length="540" mass="60878">MSTLPTKVDILIVGAGFSGLYQLHYLRKLGFNVKVFEAGGGIGGTWYWNCYPGARVDSDATNYQLSIDGLWQNWSYSEYFPNWKELREYFAYIDRTLDLGRDISLNTRVVAAEFDEAADEWVVKTEKGDTVRCQFLSFCTGFASKPYTPKIQGLETFCGIIHHTGLWPQQGVDLGDKRVAVIGTGASGVQVVQEAASLSRQVTVFQRTPCIALPMGQRGLDADATRKLKEGQLEAFDYRKKTFAGHTYSFTDRLPSDFSPDERKKFYEQLYSRGGFVPLLCGFREVFADDAANDWVYAFWRDTVRARINDPWLQEKLAPAVKPHPYAAKRPPLEQNYYDVFNQSNVSLIDVNENDITRITPKGVQTADGVEHEFDIIVLATGFDAITGSMTQINIRGTEGVTIFDKWTTFASTYLGLMTTNFPNMFFVYATHGPTALSNGPTALEIQSDWVIHCIQYMRDQGLSRIHPKKEAEERYTKLVNDLGDKGMWLKAKSWYTGANVPGKTIQHLNFSGGVGMYADMCRENEANGYEGFELSKQKK</sequence>
<evidence type="ECO:0000256" key="7">
    <source>
        <dbReference type="ARBA" id="ARBA00023033"/>
    </source>
</evidence>
<dbReference type="PANTHER" id="PTHR43098">
    <property type="entry name" value="L-ORNITHINE N(5)-MONOOXYGENASE-RELATED"/>
    <property type="match status" value="1"/>
</dbReference>
<organism evidence="9 10">
    <name type="scientific">Pleurotus ostreatus (strain PC15)</name>
    <name type="common">Oyster mushroom</name>
    <dbReference type="NCBI Taxonomy" id="1137138"/>
    <lineage>
        <taxon>Eukaryota</taxon>
        <taxon>Fungi</taxon>
        <taxon>Dikarya</taxon>
        <taxon>Basidiomycota</taxon>
        <taxon>Agaricomycotina</taxon>
        <taxon>Agaricomycetes</taxon>
        <taxon>Agaricomycetidae</taxon>
        <taxon>Agaricales</taxon>
        <taxon>Pleurotineae</taxon>
        <taxon>Pleurotaceae</taxon>
        <taxon>Pleurotus</taxon>
    </lineage>
</organism>
<dbReference type="GO" id="GO:0004497">
    <property type="term" value="F:monooxygenase activity"/>
    <property type="evidence" value="ECO:0007669"/>
    <property type="project" value="UniProtKB-KW"/>
</dbReference>
<name>A0A067NJ13_PLEO1</name>
<dbReference type="PANTHER" id="PTHR43098:SF3">
    <property type="entry name" value="L-ORNITHINE N(5)-MONOOXYGENASE-RELATED"/>
    <property type="match status" value="1"/>
</dbReference>
<dbReference type="AlphaFoldDB" id="A0A067NJ13"/>
<dbReference type="InterPro" id="IPR050775">
    <property type="entry name" value="FAD-binding_Monooxygenases"/>
</dbReference>
<accession>A0A067NJ13</accession>
<dbReference type="SUPFAM" id="SSF51905">
    <property type="entry name" value="FAD/NAD(P)-binding domain"/>
    <property type="match status" value="3"/>
</dbReference>
<dbReference type="InterPro" id="IPR036188">
    <property type="entry name" value="FAD/NAD-bd_sf"/>
</dbReference>
<dbReference type="PRINTS" id="PR00411">
    <property type="entry name" value="PNDRDTASEI"/>
</dbReference>
<protein>
    <recommendedName>
        <fullName evidence="8">FAD/NAD(P)-binding domain-containing protein</fullName>
    </recommendedName>
</protein>